<evidence type="ECO:0000313" key="2">
    <source>
        <dbReference type="Proteomes" id="UP001151760"/>
    </source>
</evidence>
<name>A0ABQ4Y4L1_9ASTR</name>
<comment type="caution">
    <text evidence="1">The sequence shown here is derived from an EMBL/GenBank/DDBJ whole genome shotgun (WGS) entry which is preliminary data.</text>
</comment>
<reference evidence="1" key="2">
    <citation type="submission" date="2022-01" db="EMBL/GenBank/DDBJ databases">
        <authorList>
            <person name="Yamashiro T."/>
            <person name="Shiraishi A."/>
            <person name="Satake H."/>
            <person name="Nakayama K."/>
        </authorList>
    </citation>
    <scope>NUCLEOTIDE SEQUENCE</scope>
</reference>
<proteinExistence type="predicted"/>
<dbReference type="Proteomes" id="UP001151760">
    <property type="component" value="Unassembled WGS sequence"/>
</dbReference>
<dbReference type="EMBL" id="BQNB010010091">
    <property type="protein sequence ID" value="GJS72594.1"/>
    <property type="molecule type" value="Genomic_DNA"/>
</dbReference>
<reference evidence="1" key="1">
    <citation type="journal article" date="2022" name="Int. J. Mol. Sci.">
        <title>Draft Genome of Tanacetum Coccineum: Genomic Comparison of Closely Related Tanacetum-Family Plants.</title>
        <authorList>
            <person name="Yamashiro T."/>
            <person name="Shiraishi A."/>
            <person name="Nakayama K."/>
            <person name="Satake H."/>
        </authorList>
    </citation>
    <scope>NUCLEOTIDE SEQUENCE</scope>
</reference>
<organism evidence="1 2">
    <name type="scientific">Tanacetum coccineum</name>
    <dbReference type="NCBI Taxonomy" id="301880"/>
    <lineage>
        <taxon>Eukaryota</taxon>
        <taxon>Viridiplantae</taxon>
        <taxon>Streptophyta</taxon>
        <taxon>Embryophyta</taxon>
        <taxon>Tracheophyta</taxon>
        <taxon>Spermatophyta</taxon>
        <taxon>Magnoliopsida</taxon>
        <taxon>eudicotyledons</taxon>
        <taxon>Gunneridae</taxon>
        <taxon>Pentapetalae</taxon>
        <taxon>asterids</taxon>
        <taxon>campanulids</taxon>
        <taxon>Asterales</taxon>
        <taxon>Asteraceae</taxon>
        <taxon>Asteroideae</taxon>
        <taxon>Anthemideae</taxon>
        <taxon>Anthemidinae</taxon>
        <taxon>Tanacetum</taxon>
    </lineage>
</organism>
<evidence type="ECO:0000313" key="1">
    <source>
        <dbReference type="EMBL" id="GJS72594.1"/>
    </source>
</evidence>
<gene>
    <name evidence="1" type="ORF">Tco_0705435</name>
</gene>
<keyword evidence="2" id="KW-1185">Reference proteome</keyword>
<accession>A0ABQ4Y4L1</accession>
<sequence>MRGVEEGGEDRLGLGVVGGYGSGVLESGGGVGGFEVSVILCNRVSGEWEYIGWRGTQVQLGELMVSVIVWWSYVGCQGEGVFLSNLSIVDRGMGGLCDLYEGGLLLVGIEWDELEEWSCVGRCTIEGIDMDDDLLEYVRGVECVGRCAWIRRVDMGF</sequence>
<protein>
    <submittedName>
        <fullName evidence="1">Uncharacterized protein</fullName>
    </submittedName>
</protein>